<dbReference type="CDD" id="cd00405">
    <property type="entry name" value="PRAI"/>
    <property type="match status" value="1"/>
</dbReference>
<gene>
    <name evidence="10" type="primary">trpF</name>
    <name evidence="12" type="ORF">SAMN02745158_01682</name>
</gene>
<evidence type="ECO:0000256" key="7">
    <source>
        <dbReference type="ARBA" id="ARBA00022822"/>
    </source>
</evidence>
<proteinExistence type="inferred from homology"/>
<dbReference type="PANTHER" id="PTHR42894">
    <property type="entry name" value="N-(5'-PHOSPHORIBOSYL)ANTHRANILATE ISOMERASE"/>
    <property type="match status" value="1"/>
</dbReference>
<evidence type="ECO:0000256" key="9">
    <source>
        <dbReference type="ARBA" id="ARBA00023235"/>
    </source>
</evidence>
<evidence type="ECO:0000256" key="8">
    <source>
        <dbReference type="ARBA" id="ARBA00023141"/>
    </source>
</evidence>
<dbReference type="InterPro" id="IPR011060">
    <property type="entry name" value="RibuloseP-bd_barrel"/>
</dbReference>
<dbReference type="AlphaFoldDB" id="A0A1M4WRC9"/>
<name>A0A1M4WRC9_9CLOT</name>
<comment type="similarity">
    <text evidence="3 10">Belongs to the TrpF family.</text>
</comment>
<comment type="pathway">
    <text evidence="2 10">Amino-acid biosynthesis; L-tryptophan biosynthesis; L-tryptophan from chorismate: step 3/5.</text>
</comment>
<evidence type="ECO:0000256" key="6">
    <source>
        <dbReference type="ARBA" id="ARBA00022605"/>
    </source>
</evidence>
<dbReference type="GO" id="GO:0004640">
    <property type="term" value="F:phosphoribosylanthranilate isomerase activity"/>
    <property type="evidence" value="ECO:0007669"/>
    <property type="project" value="UniProtKB-UniRule"/>
</dbReference>
<organism evidence="12 13">
    <name type="scientific">Lactonifactor longoviformis DSM 17459</name>
    <dbReference type="NCBI Taxonomy" id="1122155"/>
    <lineage>
        <taxon>Bacteria</taxon>
        <taxon>Bacillati</taxon>
        <taxon>Bacillota</taxon>
        <taxon>Clostridia</taxon>
        <taxon>Eubacteriales</taxon>
        <taxon>Clostridiaceae</taxon>
        <taxon>Lactonifactor</taxon>
    </lineage>
</organism>
<dbReference type="OrthoDB" id="9786954at2"/>
<keyword evidence="6 10" id="KW-0028">Amino-acid biosynthesis</keyword>
<evidence type="ECO:0000313" key="12">
    <source>
        <dbReference type="EMBL" id="SHE83750.1"/>
    </source>
</evidence>
<accession>A0A1M4WRC9</accession>
<evidence type="ECO:0000256" key="2">
    <source>
        <dbReference type="ARBA" id="ARBA00004664"/>
    </source>
</evidence>
<dbReference type="HAMAP" id="MF_00135">
    <property type="entry name" value="PRAI"/>
    <property type="match status" value="1"/>
</dbReference>
<reference evidence="12 13" key="1">
    <citation type="submission" date="2016-11" db="EMBL/GenBank/DDBJ databases">
        <authorList>
            <person name="Jaros S."/>
            <person name="Januszkiewicz K."/>
            <person name="Wedrychowicz H."/>
        </authorList>
    </citation>
    <scope>NUCLEOTIDE SEQUENCE [LARGE SCALE GENOMIC DNA]</scope>
    <source>
        <strain evidence="12 13">DSM 17459</strain>
    </source>
</reference>
<evidence type="ECO:0000256" key="3">
    <source>
        <dbReference type="ARBA" id="ARBA00007571"/>
    </source>
</evidence>
<evidence type="ECO:0000256" key="10">
    <source>
        <dbReference type="HAMAP-Rule" id="MF_00135"/>
    </source>
</evidence>
<evidence type="ECO:0000256" key="4">
    <source>
        <dbReference type="ARBA" id="ARBA00012572"/>
    </source>
</evidence>
<dbReference type="Gene3D" id="3.20.20.70">
    <property type="entry name" value="Aldolase class I"/>
    <property type="match status" value="1"/>
</dbReference>
<dbReference type="InterPro" id="IPR044643">
    <property type="entry name" value="TrpF_fam"/>
</dbReference>
<keyword evidence="8 10" id="KW-0057">Aromatic amino acid biosynthesis</keyword>
<dbReference type="RefSeq" id="WP_072850826.1">
    <property type="nucleotide sequence ID" value="NZ_FQVI01000007.1"/>
</dbReference>
<evidence type="ECO:0000259" key="11">
    <source>
        <dbReference type="Pfam" id="PF00697"/>
    </source>
</evidence>
<dbReference type="Proteomes" id="UP000184245">
    <property type="component" value="Unassembled WGS sequence"/>
</dbReference>
<dbReference type="GO" id="GO:0000162">
    <property type="term" value="P:L-tryptophan biosynthetic process"/>
    <property type="evidence" value="ECO:0007669"/>
    <property type="project" value="UniProtKB-UniRule"/>
</dbReference>
<dbReference type="EC" id="5.3.1.24" evidence="4 10"/>
<dbReference type="EMBL" id="FQVI01000007">
    <property type="protein sequence ID" value="SHE83750.1"/>
    <property type="molecule type" value="Genomic_DNA"/>
</dbReference>
<evidence type="ECO:0000256" key="5">
    <source>
        <dbReference type="ARBA" id="ARBA00022272"/>
    </source>
</evidence>
<dbReference type="STRING" id="1122155.SAMN02745158_01682"/>
<evidence type="ECO:0000313" key="13">
    <source>
        <dbReference type="Proteomes" id="UP000184245"/>
    </source>
</evidence>
<sequence length="204" mass="22957">MTKIKVCGMRRKEDILMANTCRPEYVGFVFAKSPRQLGIDSALELKKALDPEIQAVGVFVNEYPEVIETLCESQIIDMVQLHGDESAEYIQRLKEKVEVPVIKALRVRDRQQIREGAELPCDYLLLDTYTKGMYGGSGKTFDWHLIPPIDKPFFLAGGLQESNAGEAIAAASPYAVDVSSAVETDGYKDFEKVKKFIERVRAYE</sequence>
<dbReference type="InterPro" id="IPR013785">
    <property type="entry name" value="Aldolase_TIM"/>
</dbReference>
<dbReference type="Pfam" id="PF00697">
    <property type="entry name" value="PRAI"/>
    <property type="match status" value="1"/>
</dbReference>
<feature type="domain" description="N-(5'phosphoribosyl) anthranilate isomerase (PRAI)" evidence="11">
    <location>
        <begin position="5"/>
        <end position="198"/>
    </location>
</feature>
<evidence type="ECO:0000256" key="1">
    <source>
        <dbReference type="ARBA" id="ARBA00001164"/>
    </source>
</evidence>
<keyword evidence="13" id="KW-1185">Reference proteome</keyword>
<dbReference type="PANTHER" id="PTHR42894:SF1">
    <property type="entry name" value="N-(5'-PHOSPHORIBOSYL)ANTHRANILATE ISOMERASE"/>
    <property type="match status" value="1"/>
</dbReference>
<dbReference type="SUPFAM" id="SSF51366">
    <property type="entry name" value="Ribulose-phoshate binding barrel"/>
    <property type="match status" value="1"/>
</dbReference>
<comment type="catalytic activity">
    <reaction evidence="1 10">
        <text>N-(5-phospho-beta-D-ribosyl)anthranilate = 1-(2-carboxyphenylamino)-1-deoxy-D-ribulose 5-phosphate</text>
        <dbReference type="Rhea" id="RHEA:21540"/>
        <dbReference type="ChEBI" id="CHEBI:18277"/>
        <dbReference type="ChEBI" id="CHEBI:58613"/>
        <dbReference type="EC" id="5.3.1.24"/>
    </reaction>
</comment>
<protein>
    <recommendedName>
        <fullName evidence="5 10">N-(5'-phosphoribosyl)anthranilate isomerase</fullName>
        <shortName evidence="10">PRAI</shortName>
        <ecNumber evidence="4 10">5.3.1.24</ecNumber>
    </recommendedName>
</protein>
<dbReference type="UniPathway" id="UPA00035">
    <property type="reaction ID" value="UER00042"/>
</dbReference>
<keyword evidence="7 10" id="KW-0822">Tryptophan biosynthesis</keyword>
<keyword evidence="9 10" id="KW-0413">Isomerase</keyword>
<dbReference type="InterPro" id="IPR001240">
    <property type="entry name" value="PRAI_dom"/>
</dbReference>
<dbReference type="FunFam" id="3.20.20.70:FF:000075">
    <property type="entry name" value="Tryptophan biosynthesis protein TRP1"/>
    <property type="match status" value="1"/>
</dbReference>